<dbReference type="AlphaFoldDB" id="A0ABD4SX14"/>
<sequence>MDYIYYVGKASLVLRVVHYLQVCESLSIRFMTVLHLFNGWVVRVHALDWPVGCQHNFQAFLGELGVPHQPNSRVALVLRELEEGHRPTDIMQRHRVAIVSHGPPNSHEIEVFRDQFIEGLGYCPETLA</sequence>
<accession>A0ABD4SX14</accession>
<dbReference type="Proteomes" id="UP000031561">
    <property type="component" value="Unassembled WGS sequence"/>
</dbReference>
<gene>
    <name evidence="1" type="ORF">QQ91_0000205</name>
</gene>
<name>A0ABD4SX14_9CYAN</name>
<evidence type="ECO:0000313" key="2">
    <source>
        <dbReference type="Proteomes" id="UP000031561"/>
    </source>
</evidence>
<keyword evidence="2" id="KW-1185">Reference proteome</keyword>
<reference evidence="1 2" key="1">
    <citation type="journal article" date="2015" name="Genome Announc.">
        <title>Draft Genome Sequence of Filamentous Marine Cyanobacterium Lyngbya confervoides Strain BDU141951.</title>
        <authorList>
            <person name="Chandrababunaidu M.M."/>
            <person name="Sen D."/>
            <person name="Tripathy S."/>
        </authorList>
    </citation>
    <scope>NUCLEOTIDE SEQUENCE [LARGE SCALE GENOMIC DNA]</scope>
    <source>
        <strain evidence="1 2">BDU141951</strain>
    </source>
</reference>
<dbReference type="EMBL" id="JTHE03000004">
    <property type="protein sequence ID" value="MCM1981257.1"/>
    <property type="molecule type" value="Genomic_DNA"/>
</dbReference>
<protein>
    <submittedName>
        <fullName evidence="1">Uncharacterized protein</fullName>
    </submittedName>
</protein>
<organism evidence="1 2">
    <name type="scientific">Lyngbya confervoides BDU141951</name>
    <dbReference type="NCBI Taxonomy" id="1574623"/>
    <lineage>
        <taxon>Bacteria</taxon>
        <taxon>Bacillati</taxon>
        <taxon>Cyanobacteriota</taxon>
        <taxon>Cyanophyceae</taxon>
        <taxon>Oscillatoriophycideae</taxon>
        <taxon>Oscillatoriales</taxon>
        <taxon>Microcoleaceae</taxon>
        <taxon>Lyngbya</taxon>
    </lineage>
</organism>
<comment type="caution">
    <text evidence="1">The sequence shown here is derived from an EMBL/GenBank/DDBJ whole genome shotgun (WGS) entry which is preliminary data.</text>
</comment>
<evidence type="ECO:0000313" key="1">
    <source>
        <dbReference type="EMBL" id="MCM1981257.1"/>
    </source>
</evidence>
<proteinExistence type="predicted"/>
<dbReference type="RefSeq" id="WP_166278462.1">
    <property type="nucleotide sequence ID" value="NZ_JTHE03000004.1"/>
</dbReference>